<comment type="subcellular location">
    <subcellularLocation>
        <location evidence="1 5">Secreted</location>
    </subcellularLocation>
</comment>
<accession>A0A9W7CUX6</accession>
<comment type="similarity">
    <text evidence="2 5">Belongs to the RxLR effector family.</text>
</comment>
<evidence type="ECO:0000313" key="7">
    <source>
        <dbReference type="Proteomes" id="UP001165121"/>
    </source>
</evidence>
<proteinExistence type="inferred from homology"/>
<keyword evidence="3 5" id="KW-0964">Secreted</keyword>
<gene>
    <name evidence="6" type="ORF">Pfra01_001483500</name>
</gene>
<organism evidence="6 7">
    <name type="scientific">Phytophthora fragariaefolia</name>
    <dbReference type="NCBI Taxonomy" id="1490495"/>
    <lineage>
        <taxon>Eukaryota</taxon>
        <taxon>Sar</taxon>
        <taxon>Stramenopiles</taxon>
        <taxon>Oomycota</taxon>
        <taxon>Peronosporomycetes</taxon>
        <taxon>Peronosporales</taxon>
        <taxon>Peronosporaceae</taxon>
        <taxon>Phytophthora</taxon>
    </lineage>
</organism>
<evidence type="ECO:0000256" key="5">
    <source>
        <dbReference type="RuleBase" id="RU367124"/>
    </source>
</evidence>
<evidence type="ECO:0000256" key="1">
    <source>
        <dbReference type="ARBA" id="ARBA00004613"/>
    </source>
</evidence>
<protein>
    <recommendedName>
        <fullName evidence="5">RxLR effector protein</fullName>
    </recommendedName>
</protein>
<comment type="function">
    <text evidence="5">Effector that suppresses plant defense responses during pathogen infection.</text>
</comment>
<dbReference type="Pfam" id="PF16810">
    <property type="entry name" value="RXLR"/>
    <property type="match status" value="1"/>
</dbReference>
<evidence type="ECO:0000313" key="6">
    <source>
        <dbReference type="EMBL" id="GMF43644.1"/>
    </source>
</evidence>
<keyword evidence="7" id="KW-1185">Reference proteome</keyword>
<comment type="caution">
    <text evidence="6">The sequence shown here is derived from an EMBL/GenBank/DDBJ whole genome shotgun (WGS) entry which is preliminary data.</text>
</comment>
<dbReference type="InterPro" id="IPR031825">
    <property type="entry name" value="RXLR"/>
</dbReference>
<dbReference type="OrthoDB" id="129247at2759"/>
<dbReference type="Proteomes" id="UP001165121">
    <property type="component" value="Unassembled WGS sequence"/>
</dbReference>
<feature type="signal peptide" evidence="5">
    <location>
        <begin position="1"/>
        <end position="23"/>
    </location>
</feature>
<feature type="chain" id="PRO_5041017137" description="RxLR effector protein" evidence="5">
    <location>
        <begin position="24"/>
        <end position="147"/>
    </location>
</feature>
<evidence type="ECO:0000256" key="2">
    <source>
        <dbReference type="ARBA" id="ARBA00010400"/>
    </source>
</evidence>
<reference evidence="6" key="1">
    <citation type="submission" date="2023-04" db="EMBL/GenBank/DDBJ databases">
        <title>Phytophthora fragariaefolia NBRC 109709.</title>
        <authorList>
            <person name="Ichikawa N."/>
            <person name="Sato H."/>
            <person name="Tonouchi N."/>
        </authorList>
    </citation>
    <scope>NUCLEOTIDE SEQUENCE</scope>
    <source>
        <strain evidence="6">NBRC 109709</strain>
    </source>
</reference>
<keyword evidence="4 5" id="KW-0732">Signal</keyword>
<name>A0A9W7CUX6_9STRA</name>
<sequence length="147" mass="16622">MRLHYLLAIVVATLATTSGAVSAVKFASHTNPSVVASAEHVRAIDVARAETRSRRFLRTASTNNVDEVQVYKEGKKPQFIEQKLQKALSDPNKNKKLYKQWYESGFTVKQVEGGLRQSESRELEPVYTKLSLGYAKYFKARRSQEAQ</sequence>
<evidence type="ECO:0000256" key="3">
    <source>
        <dbReference type="ARBA" id="ARBA00022525"/>
    </source>
</evidence>
<evidence type="ECO:0000256" key="4">
    <source>
        <dbReference type="ARBA" id="ARBA00022729"/>
    </source>
</evidence>
<dbReference type="AlphaFoldDB" id="A0A9W7CUX6"/>
<dbReference type="Gene3D" id="1.10.10.2460">
    <property type="match status" value="1"/>
</dbReference>
<dbReference type="GO" id="GO:0005576">
    <property type="term" value="C:extracellular region"/>
    <property type="evidence" value="ECO:0007669"/>
    <property type="project" value="UniProtKB-SubCell"/>
</dbReference>
<dbReference type="EMBL" id="BSXT01001576">
    <property type="protein sequence ID" value="GMF43644.1"/>
    <property type="molecule type" value="Genomic_DNA"/>
</dbReference>